<keyword evidence="3" id="KW-1185">Reference proteome</keyword>
<dbReference type="Proteomes" id="UP000466864">
    <property type="component" value="Unassembled WGS sequence"/>
</dbReference>
<dbReference type="InterPro" id="IPR010982">
    <property type="entry name" value="Lambda_DNA-bd_dom_sf"/>
</dbReference>
<dbReference type="SUPFAM" id="SSF47413">
    <property type="entry name" value="lambda repressor-like DNA-binding domains"/>
    <property type="match status" value="1"/>
</dbReference>
<organism evidence="2 3">
    <name type="scientific">Bilifractor porci</name>
    <dbReference type="NCBI Taxonomy" id="2606636"/>
    <lineage>
        <taxon>Bacteria</taxon>
        <taxon>Bacillati</taxon>
        <taxon>Bacillota</taxon>
        <taxon>Clostridia</taxon>
        <taxon>Lachnospirales</taxon>
        <taxon>Lachnospiraceae</taxon>
        <taxon>Bilifractor</taxon>
    </lineage>
</organism>
<proteinExistence type="predicted"/>
<dbReference type="EMBL" id="VUMV01000009">
    <property type="protein sequence ID" value="MST82853.1"/>
    <property type="molecule type" value="Genomic_DNA"/>
</dbReference>
<dbReference type="Pfam" id="PF12844">
    <property type="entry name" value="HTH_19"/>
    <property type="match status" value="1"/>
</dbReference>
<evidence type="ECO:0000313" key="2">
    <source>
        <dbReference type="EMBL" id="MST82853.1"/>
    </source>
</evidence>
<dbReference type="PROSITE" id="PS50943">
    <property type="entry name" value="HTH_CROC1"/>
    <property type="match status" value="1"/>
</dbReference>
<evidence type="ECO:0000313" key="3">
    <source>
        <dbReference type="Proteomes" id="UP000466864"/>
    </source>
</evidence>
<comment type="caution">
    <text evidence="2">The sequence shown here is derived from an EMBL/GenBank/DDBJ whole genome shotgun (WGS) entry which is preliminary data.</text>
</comment>
<dbReference type="InterPro" id="IPR001387">
    <property type="entry name" value="Cro/C1-type_HTH"/>
</dbReference>
<protein>
    <submittedName>
        <fullName evidence="2">Helix-turn-helix transcriptional regulator</fullName>
    </submittedName>
</protein>
<dbReference type="AlphaFoldDB" id="A0A7X2TQC3"/>
<feature type="domain" description="HTH cro/C1-type" evidence="1">
    <location>
        <begin position="5"/>
        <end position="64"/>
    </location>
</feature>
<dbReference type="Gene3D" id="1.10.260.40">
    <property type="entry name" value="lambda repressor-like DNA-binding domains"/>
    <property type="match status" value="1"/>
</dbReference>
<dbReference type="CDD" id="cd00093">
    <property type="entry name" value="HTH_XRE"/>
    <property type="match status" value="1"/>
</dbReference>
<gene>
    <name evidence="2" type="ORF">FYJ60_11095</name>
</gene>
<reference evidence="2 3" key="1">
    <citation type="submission" date="2019-08" db="EMBL/GenBank/DDBJ databases">
        <title>In-depth cultivation of the pig gut microbiome towards novel bacterial diversity and tailored functional studies.</title>
        <authorList>
            <person name="Wylensek D."/>
            <person name="Hitch T.C.A."/>
            <person name="Clavel T."/>
        </authorList>
    </citation>
    <scope>NUCLEOTIDE SEQUENCE [LARGE SCALE GENOMIC DNA]</scope>
    <source>
        <strain evidence="2 3">Oil+RF-744-WCA-WT-13</strain>
    </source>
</reference>
<dbReference type="GO" id="GO:0003677">
    <property type="term" value="F:DNA binding"/>
    <property type="evidence" value="ECO:0007669"/>
    <property type="project" value="InterPro"/>
</dbReference>
<sequence length="71" mass="8223">MMIHLKAARVNAGMTQEDVREFLLKNGYNTAISTISNWESEKTFPPVNIFKLLCRRYGLKMDDIFIPETLT</sequence>
<accession>A0A7X2TQC3</accession>
<name>A0A7X2TQC3_9FIRM</name>
<evidence type="ECO:0000259" key="1">
    <source>
        <dbReference type="PROSITE" id="PS50943"/>
    </source>
</evidence>